<dbReference type="InterPro" id="IPR031992">
    <property type="entry name" value="DUF4788"/>
</dbReference>
<protein>
    <recommendedName>
        <fullName evidence="1">DUF4788 domain-containing protein</fullName>
    </recommendedName>
</protein>
<evidence type="ECO:0000313" key="3">
    <source>
        <dbReference type="Proteomes" id="UP000007801"/>
    </source>
</evidence>
<dbReference type="Proteomes" id="UP000007801">
    <property type="component" value="Unassembled WGS sequence"/>
</dbReference>
<dbReference type="PhylomeDB" id="B3LYQ5"/>
<dbReference type="Pfam" id="PF16032">
    <property type="entry name" value="DUF4788"/>
    <property type="match status" value="1"/>
</dbReference>
<dbReference type="KEGG" id="dan:6499036"/>
<reference evidence="2 3" key="1">
    <citation type="journal article" date="2007" name="Nature">
        <title>Evolution of genes and genomes on the Drosophila phylogeny.</title>
        <authorList>
            <consortium name="Drosophila 12 Genomes Consortium"/>
            <person name="Clark A.G."/>
            <person name="Eisen M.B."/>
            <person name="Smith D.R."/>
            <person name="Bergman C.M."/>
            <person name="Oliver B."/>
            <person name="Markow T.A."/>
            <person name="Kaufman T.C."/>
            <person name="Kellis M."/>
            <person name="Gelbart W."/>
            <person name="Iyer V.N."/>
            <person name="Pollard D.A."/>
            <person name="Sackton T.B."/>
            <person name="Larracuente A.M."/>
            <person name="Singh N.D."/>
            <person name="Abad J.P."/>
            <person name="Abt D.N."/>
            <person name="Adryan B."/>
            <person name="Aguade M."/>
            <person name="Akashi H."/>
            <person name="Anderson W.W."/>
            <person name="Aquadro C.F."/>
            <person name="Ardell D.H."/>
            <person name="Arguello R."/>
            <person name="Artieri C.G."/>
            <person name="Barbash D.A."/>
            <person name="Barker D."/>
            <person name="Barsanti P."/>
            <person name="Batterham P."/>
            <person name="Batzoglou S."/>
            <person name="Begun D."/>
            <person name="Bhutkar A."/>
            <person name="Blanco E."/>
            <person name="Bosak S.A."/>
            <person name="Bradley R.K."/>
            <person name="Brand A.D."/>
            <person name="Brent M.R."/>
            <person name="Brooks A.N."/>
            <person name="Brown R.H."/>
            <person name="Butlin R.K."/>
            <person name="Caggese C."/>
            <person name="Calvi B.R."/>
            <person name="Bernardo de Carvalho A."/>
            <person name="Caspi A."/>
            <person name="Castrezana S."/>
            <person name="Celniker S.E."/>
            <person name="Chang J.L."/>
            <person name="Chapple C."/>
            <person name="Chatterji S."/>
            <person name="Chinwalla A."/>
            <person name="Civetta A."/>
            <person name="Clifton S.W."/>
            <person name="Comeron J.M."/>
            <person name="Costello J.C."/>
            <person name="Coyne J.A."/>
            <person name="Daub J."/>
            <person name="David R.G."/>
            <person name="Delcher A.L."/>
            <person name="Delehaunty K."/>
            <person name="Do C.B."/>
            <person name="Ebling H."/>
            <person name="Edwards K."/>
            <person name="Eickbush T."/>
            <person name="Evans J.D."/>
            <person name="Filipski A."/>
            <person name="Findeiss S."/>
            <person name="Freyhult E."/>
            <person name="Fulton L."/>
            <person name="Fulton R."/>
            <person name="Garcia A.C."/>
            <person name="Gardiner A."/>
            <person name="Garfield D.A."/>
            <person name="Garvin B.E."/>
            <person name="Gibson G."/>
            <person name="Gilbert D."/>
            <person name="Gnerre S."/>
            <person name="Godfrey J."/>
            <person name="Good R."/>
            <person name="Gotea V."/>
            <person name="Gravely B."/>
            <person name="Greenberg A.J."/>
            <person name="Griffiths-Jones S."/>
            <person name="Gross S."/>
            <person name="Guigo R."/>
            <person name="Gustafson E.A."/>
            <person name="Haerty W."/>
            <person name="Hahn M.W."/>
            <person name="Halligan D.L."/>
            <person name="Halpern A.L."/>
            <person name="Halter G.M."/>
            <person name="Han M.V."/>
            <person name="Heger A."/>
            <person name="Hillier L."/>
            <person name="Hinrichs A.S."/>
            <person name="Holmes I."/>
            <person name="Hoskins R.A."/>
            <person name="Hubisz M.J."/>
            <person name="Hultmark D."/>
            <person name="Huntley M.A."/>
            <person name="Jaffe D.B."/>
            <person name="Jagadeeshan S."/>
            <person name="Jeck W.R."/>
            <person name="Johnson J."/>
            <person name="Jones C.D."/>
            <person name="Jordan W.C."/>
            <person name="Karpen G.H."/>
            <person name="Kataoka E."/>
            <person name="Keightley P.D."/>
            <person name="Kheradpour P."/>
            <person name="Kirkness E.F."/>
            <person name="Koerich L.B."/>
            <person name="Kristiansen K."/>
            <person name="Kudrna D."/>
            <person name="Kulathinal R.J."/>
            <person name="Kumar S."/>
            <person name="Kwok R."/>
            <person name="Lander E."/>
            <person name="Langley C.H."/>
            <person name="Lapoint R."/>
            <person name="Lazzaro B.P."/>
            <person name="Lee S.J."/>
            <person name="Levesque L."/>
            <person name="Li R."/>
            <person name="Lin C.F."/>
            <person name="Lin M.F."/>
            <person name="Lindblad-Toh K."/>
            <person name="Llopart A."/>
            <person name="Long M."/>
            <person name="Low L."/>
            <person name="Lozovsky E."/>
            <person name="Lu J."/>
            <person name="Luo M."/>
            <person name="Machado C.A."/>
            <person name="Makalowski W."/>
            <person name="Marzo M."/>
            <person name="Matsuda M."/>
            <person name="Matzkin L."/>
            <person name="McAllister B."/>
            <person name="McBride C.S."/>
            <person name="McKernan B."/>
            <person name="McKernan K."/>
            <person name="Mendez-Lago M."/>
            <person name="Minx P."/>
            <person name="Mollenhauer M.U."/>
            <person name="Montooth K."/>
            <person name="Mount S.M."/>
            <person name="Mu X."/>
            <person name="Myers E."/>
            <person name="Negre B."/>
            <person name="Newfeld S."/>
            <person name="Nielsen R."/>
            <person name="Noor M.A."/>
            <person name="O'Grady P."/>
            <person name="Pachter L."/>
            <person name="Papaceit M."/>
            <person name="Parisi M.J."/>
            <person name="Parisi M."/>
            <person name="Parts L."/>
            <person name="Pedersen J.S."/>
            <person name="Pesole G."/>
            <person name="Phillippy A.M."/>
            <person name="Ponting C.P."/>
            <person name="Pop M."/>
            <person name="Porcelli D."/>
            <person name="Powell J.R."/>
            <person name="Prohaska S."/>
            <person name="Pruitt K."/>
            <person name="Puig M."/>
            <person name="Quesneville H."/>
            <person name="Ram K.R."/>
            <person name="Rand D."/>
            <person name="Rasmussen M.D."/>
            <person name="Reed L.K."/>
            <person name="Reenan R."/>
            <person name="Reily A."/>
            <person name="Remington K.A."/>
            <person name="Rieger T.T."/>
            <person name="Ritchie M.G."/>
            <person name="Robin C."/>
            <person name="Rogers Y.H."/>
            <person name="Rohde C."/>
            <person name="Rozas J."/>
            <person name="Rubenfield M.J."/>
            <person name="Ruiz A."/>
            <person name="Russo S."/>
            <person name="Salzberg S.L."/>
            <person name="Sanchez-Gracia A."/>
            <person name="Saranga D.J."/>
            <person name="Sato H."/>
            <person name="Schaeffer S.W."/>
            <person name="Schatz M.C."/>
            <person name="Schlenke T."/>
            <person name="Schwartz R."/>
            <person name="Segarra C."/>
            <person name="Singh R.S."/>
            <person name="Sirot L."/>
            <person name="Sirota M."/>
            <person name="Sisneros N.B."/>
            <person name="Smith C.D."/>
            <person name="Smith T.F."/>
            <person name="Spieth J."/>
            <person name="Stage D.E."/>
            <person name="Stark A."/>
            <person name="Stephan W."/>
            <person name="Strausberg R.L."/>
            <person name="Strempel S."/>
            <person name="Sturgill D."/>
            <person name="Sutton G."/>
            <person name="Sutton G.G."/>
            <person name="Tao W."/>
            <person name="Teichmann S."/>
            <person name="Tobari Y.N."/>
            <person name="Tomimura Y."/>
            <person name="Tsolas J.M."/>
            <person name="Valente V.L."/>
            <person name="Venter E."/>
            <person name="Venter J.C."/>
            <person name="Vicario S."/>
            <person name="Vieira F.G."/>
            <person name="Vilella A.J."/>
            <person name="Villasante A."/>
            <person name="Walenz B."/>
            <person name="Wang J."/>
            <person name="Wasserman M."/>
            <person name="Watts T."/>
            <person name="Wilson D."/>
            <person name="Wilson R.K."/>
            <person name="Wing R.A."/>
            <person name="Wolfner M.F."/>
            <person name="Wong A."/>
            <person name="Wong G.K."/>
            <person name="Wu C.I."/>
            <person name="Wu G."/>
            <person name="Yamamoto D."/>
            <person name="Yang H.P."/>
            <person name="Yang S.P."/>
            <person name="Yorke J.A."/>
            <person name="Yoshida K."/>
            <person name="Zdobnov E."/>
            <person name="Zhang P."/>
            <person name="Zhang Y."/>
            <person name="Zimin A.V."/>
            <person name="Baldwin J."/>
            <person name="Abdouelleil A."/>
            <person name="Abdulkadir J."/>
            <person name="Abebe A."/>
            <person name="Abera B."/>
            <person name="Abreu J."/>
            <person name="Acer S.C."/>
            <person name="Aftuck L."/>
            <person name="Alexander A."/>
            <person name="An P."/>
            <person name="Anderson E."/>
            <person name="Anderson S."/>
            <person name="Arachi H."/>
            <person name="Azer M."/>
            <person name="Bachantsang P."/>
            <person name="Barry A."/>
            <person name="Bayul T."/>
            <person name="Berlin A."/>
            <person name="Bessette D."/>
            <person name="Bloom T."/>
            <person name="Blye J."/>
            <person name="Boguslavskiy L."/>
            <person name="Bonnet C."/>
            <person name="Boukhgalter B."/>
            <person name="Bourzgui I."/>
            <person name="Brown A."/>
            <person name="Cahill P."/>
            <person name="Channer S."/>
            <person name="Cheshatsang Y."/>
            <person name="Chuda L."/>
            <person name="Citroen M."/>
            <person name="Collymore A."/>
            <person name="Cooke P."/>
            <person name="Costello M."/>
            <person name="D'Aco K."/>
            <person name="Daza R."/>
            <person name="De Haan G."/>
            <person name="DeGray S."/>
            <person name="DeMaso C."/>
            <person name="Dhargay N."/>
            <person name="Dooley K."/>
            <person name="Dooley E."/>
            <person name="Doricent M."/>
            <person name="Dorje P."/>
            <person name="Dorjee K."/>
            <person name="Dupes A."/>
            <person name="Elong R."/>
            <person name="Falk J."/>
            <person name="Farina A."/>
            <person name="Faro S."/>
            <person name="Ferguson D."/>
            <person name="Fisher S."/>
            <person name="Foley C.D."/>
            <person name="Franke A."/>
            <person name="Friedrich D."/>
            <person name="Gadbois L."/>
            <person name="Gearin G."/>
            <person name="Gearin C.R."/>
            <person name="Giannoukos G."/>
            <person name="Goode T."/>
            <person name="Graham J."/>
            <person name="Grandbois E."/>
            <person name="Grewal S."/>
            <person name="Gyaltsen K."/>
            <person name="Hafez N."/>
            <person name="Hagos B."/>
            <person name="Hall J."/>
            <person name="Henson C."/>
            <person name="Hollinger A."/>
            <person name="Honan T."/>
            <person name="Huard M.D."/>
            <person name="Hughes L."/>
            <person name="Hurhula B."/>
            <person name="Husby M.E."/>
            <person name="Kamat A."/>
            <person name="Kanga B."/>
            <person name="Kashin S."/>
            <person name="Khazanovich D."/>
            <person name="Kisner P."/>
            <person name="Lance K."/>
            <person name="Lara M."/>
            <person name="Lee W."/>
            <person name="Lennon N."/>
            <person name="Letendre F."/>
            <person name="LeVine R."/>
            <person name="Lipovsky A."/>
            <person name="Liu X."/>
            <person name="Liu J."/>
            <person name="Liu S."/>
            <person name="Lokyitsang T."/>
            <person name="Lokyitsang Y."/>
            <person name="Lubonja R."/>
            <person name="Lui A."/>
            <person name="MacDonald P."/>
            <person name="Magnisalis V."/>
            <person name="Maru K."/>
            <person name="Matthews C."/>
            <person name="McCusker W."/>
            <person name="McDonough S."/>
            <person name="Mehta T."/>
            <person name="Meldrim J."/>
            <person name="Meneus L."/>
            <person name="Mihai O."/>
            <person name="Mihalev A."/>
            <person name="Mihova T."/>
            <person name="Mittelman R."/>
            <person name="Mlenga V."/>
            <person name="Montmayeur A."/>
            <person name="Mulrain L."/>
            <person name="Navidi A."/>
            <person name="Naylor J."/>
            <person name="Negash T."/>
            <person name="Nguyen T."/>
            <person name="Nguyen N."/>
            <person name="Nicol R."/>
            <person name="Norbu C."/>
            <person name="Norbu N."/>
            <person name="Novod N."/>
            <person name="O'Neill B."/>
            <person name="Osman S."/>
            <person name="Markiewicz E."/>
            <person name="Oyono O.L."/>
            <person name="Patti C."/>
            <person name="Phunkhang P."/>
            <person name="Pierre F."/>
            <person name="Priest M."/>
            <person name="Raghuraman S."/>
            <person name="Rege F."/>
            <person name="Reyes R."/>
            <person name="Rise C."/>
            <person name="Rogov P."/>
            <person name="Ross K."/>
            <person name="Ryan E."/>
            <person name="Settipalli S."/>
            <person name="Shea T."/>
            <person name="Sherpa N."/>
            <person name="Shi L."/>
            <person name="Shih D."/>
            <person name="Sparrow T."/>
            <person name="Spaulding J."/>
            <person name="Stalker J."/>
            <person name="Stange-Thomann N."/>
            <person name="Stavropoulos S."/>
            <person name="Stone C."/>
            <person name="Strader C."/>
            <person name="Tesfaye S."/>
            <person name="Thomson T."/>
            <person name="Thoulutsang Y."/>
            <person name="Thoulutsang D."/>
            <person name="Topham K."/>
            <person name="Topping I."/>
            <person name="Tsamla T."/>
            <person name="Vassiliev H."/>
            <person name="Vo A."/>
            <person name="Wangchuk T."/>
            <person name="Wangdi T."/>
            <person name="Weiand M."/>
            <person name="Wilkinson J."/>
            <person name="Wilson A."/>
            <person name="Yadav S."/>
            <person name="Young G."/>
            <person name="Yu Q."/>
            <person name="Zembek L."/>
            <person name="Zhong D."/>
            <person name="Zimmer A."/>
            <person name="Zwirko Z."/>
            <person name="Jaffe D.B."/>
            <person name="Alvarez P."/>
            <person name="Brockman W."/>
            <person name="Butler J."/>
            <person name="Chin C."/>
            <person name="Gnerre S."/>
            <person name="Grabherr M."/>
            <person name="Kleber M."/>
            <person name="Mauceli E."/>
            <person name="MacCallum I."/>
        </authorList>
    </citation>
    <scope>NUCLEOTIDE SEQUENCE [LARGE SCALE GENOMIC DNA]</scope>
    <source>
        <strain evidence="3">Tucson 14024-0371.13</strain>
    </source>
</reference>
<dbReference type="PANTHER" id="PTHR39079:SF1">
    <property type="entry name" value="GH11706P-RELATED"/>
    <property type="match status" value="1"/>
</dbReference>
<dbReference type="InParanoid" id="B3LYQ5"/>
<dbReference type="OMA" id="QANTSCC"/>
<dbReference type="PANTHER" id="PTHR39079">
    <property type="entry name" value="FI08034P-RELATED"/>
    <property type="match status" value="1"/>
</dbReference>
<gene>
    <name evidence="2" type="primary">Dana\GF16239</name>
    <name evidence="2" type="synonym">dana_GLEANR_17509</name>
    <name evidence="2" type="ORF">GF16239</name>
</gene>
<name>B3LYQ5_DROAN</name>
<evidence type="ECO:0000313" key="2">
    <source>
        <dbReference type="EMBL" id="EDV44021.1"/>
    </source>
</evidence>
<evidence type="ECO:0000259" key="1">
    <source>
        <dbReference type="Pfam" id="PF16032"/>
    </source>
</evidence>
<organism evidence="2 3">
    <name type="scientific">Drosophila ananassae</name>
    <name type="common">Fruit fly</name>
    <dbReference type="NCBI Taxonomy" id="7217"/>
    <lineage>
        <taxon>Eukaryota</taxon>
        <taxon>Metazoa</taxon>
        <taxon>Ecdysozoa</taxon>
        <taxon>Arthropoda</taxon>
        <taxon>Hexapoda</taxon>
        <taxon>Insecta</taxon>
        <taxon>Pterygota</taxon>
        <taxon>Neoptera</taxon>
        <taxon>Endopterygota</taxon>
        <taxon>Diptera</taxon>
        <taxon>Brachycera</taxon>
        <taxon>Muscomorpha</taxon>
        <taxon>Ephydroidea</taxon>
        <taxon>Drosophilidae</taxon>
        <taxon>Drosophila</taxon>
        <taxon>Sophophora</taxon>
    </lineage>
</organism>
<dbReference type="HOGENOM" id="CLU_1190982_0_0_1"/>
<dbReference type="OrthoDB" id="7854289at2759"/>
<dbReference type="EMBL" id="CH902617">
    <property type="protein sequence ID" value="EDV44021.1"/>
    <property type="molecule type" value="Genomic_DNA"/>
</dbReference>
<accession>B3LYQ5</accession>
<keyword evidence="3" id="KW-1185">Reference proteome</keyword>
<dbReference type="GeneID" id="116656055"/>
<proteinExistence type="predicted"/>
<dbReference type="AlphaFoldDB" id="B3LYQ5"/>
<sequence>MGKKGGKGKGKGKKGRKTMAKSIFVPSEPAPPAKPAFNRSLPLYSFDLIITRLEIKGVALNDPRKLVVKVSFGENNLSLTASRTNVSAFKPDASLIFQSVPMELSTKLQENGIAFEVVYDELTVGKGNAALPKRLTNNVGWNMKEFNYTSTCALGTLEKPDVQIGALEFLCKLFIKCSDYARKGETCPNLNRNINPNDIVFVIAKSPNSPTDCDACRGVLEAEARKDQPKDYSISQDPRCGY</sequence>
<dbReference type="STRING" id="7217.B3LYQ5"/>
<feature type="domain" description="DUF4788" evidence="1">
    <location>
        <begin position="49"/>
        <end position="223"/>
    </location>
</feature>